<dbReference type="AlphaFoldDB" id="A0A286I592"/>
<dbReference type="OrthoDB" id="9809788at2"/>
<protein>
    <recommendedName>
        <fullName evidence="2">Extensin-like C-terminal domain-containing protein</fullName>
    </recommendedName>
</protein>
<proteinExistence type="predicted"/>
<dbReference type="RefSeq" id="WP_097105643.1">
    <property type="nucleotide sequence ID" value="NZ_OCPC01000001.1"/>
</dbReference>
<evidence type="ECO:0000313" key="4">
    <source>
        <dbReference type="Proteomes" id="UP000219465"/>
    </source>
</evidence>
<feature type="domain" description="Extensin-like C-terminal" evidence="2">
    <location>
        <begin position="95"/>
        <end position="272"/>
    </location>
</feature>
<reference evidence="4" key="1">
    <citation type="submission" date="2017-08" db="EMBL/GenBank/DDBJ databases">
        <authorList>
            <person name="Varghese N."/>
            <person name="Submissions S."/>
        </authorList>
    </citation>
    <scope>NUCLEOTIDE SEQUENCE [LARGE SCALE GENOMIC DNA]</scope>
    <source>
        <strain evidence="4">KCTC 23107</strain>
    </source>
</reference>
<dbReference type="InterPro" id="IPR009683">
    <property type="entry name" value="Extensin-like_C"/>
</dbReference>
<evidence type="ECO:0000256" key="1">
    <source>
        <dbReference type="SAM" id="MobiDB-lite"/>
    </source>
</evidence>
<name>A0A286I592_9HYPH</name>
<dbReference type="Proteomes" id="UP000219465">
    <property type="component" value="Unassembled WGS sequence"/>
</dbReference>
<organism evidence="3 4">
    <name type="scientific">Hoeflea halophila</name>
    <dbReference type="NCBI Taxonomy" id="714899"/>
    <lineage>
        <taxon>Bacteria</taxon>
        <taxon>Pseudomonadati</taxon>
        <taxon>Pseudomonadota</taxon>
        <taxon>Alphaproteobacteria</taxon>
        <taxon>Hyphomicrobiales</taxon>
        <taxon>Rhizobiaceae</taxon>
        <taxon>Hoeflea</taxon>
    </lineage>
</organism>
<dbReference type="EMBL" id="OCPC01000001">
    <property type="protein sequence ID" value="SOE15280.1"/>
    <property type="molecule type" value="Genomic_DNA"/>
</dbReference>
<sequence length="273" mass="28837">MRRLIALPVLAAVALGLTLPDEGPVPLENPRAESPAGDTAPVLEARPEDKAGAATSDETEAEDKDIASKPAKVMKKPAPAPAITAPEPTEAALAHCEAELRKLGAVFERHDPLRGKNGCGIEAPYSLEQIVPGVTLAPASQVRCETALALARWTDTVVLPATEALSDEATLTAINHGSTYVCRRRNNAATGKMSEHAIGNAVDVMSFEFEGHDPIPVSPKAGDGTLEEAFQRAVRGGACLHFTTVLGPGSNASHADHLHLDIIERKRGYRLCE</sequence>
<dbReference type="Pfam" id="PF06904">
    <property type="entry name" value="Extensin-like_C"/>
    <property type="match status" value="1"/>
</dbReference>
<keyword evidence="4" id="KW-1185">Reference proteome</keyword>
<accession>A0A286I592</accession>
<evidence type="ECO:0000313" key="3">
    <source>
        <dbReference type="EMBL" id="SOE15280.1"/>
    </source>
</evidence>
<gene>
    <name evidence="3" type="ORF">SAMN05877838_1044</name>
</gene>
<feature type="region of interest" description="Disordered" evidence="1">
    <location>
        <begin position="19"/>
        <end position="85"/>
    </location>
</feature>
<evidence type="ECO:0000259" key="2">
    <source>
        <dbReference type="Pfam" id="PF06904"/>
    </source>
</evidence>